<evidence type="ECO:0000256" key="2">
    <source>
        <dbReference type="ARBA" id="ARBA00022448"/>
    </source>
</evidence>
<dbReference type="RefSeq" id="WP_183331514.1">
    <property type="nucleotide sequence ID" value="NZ_BMHX01000001.1"/>
</dbReference>
<gene>
    <name evidence="11" type="ORF">HNQ73_000279</name>
</gene>
<feature type="transmembrane region" description="Helical" evidence="9">
    <location>
        <begin position="136"/>
        <end position="155"/>
    </location>
</feature>
<comment type="subunit">
    <text evidence="9">The complex comprises the extracytoplasmic solute receptor protein and the two transmembrane proteins.</text>
</comment>
<evidence type="ECO:0000256" key="3">
    <source>
        <dbReference type="ARBA" id="ARBA00022475"/>
    </source>
</evidence>
<keyword evidence="7 9" id="KW-0472">Membrane</keyword>
<evidence type="ECO:0000313" key="11">
    <source>
        <dbReference type="EMBL" id="MBB6166671.1"/>
    </source>
</evidence>
<feature type="transmembrane region" description="Helical" evidence="9">
    <location>
        <begin position="56"/>
        <end position="75"/>
    </location>
</feature>
<dbReference type="GO" id="GO:0015740">
    <property type="term" value="P:C4-dicarboxylate transport"/>
    <property type="evidence" value="ECO:0007669"/>
    <property type="project" value="TreeGrafter"/>
</dbReference>
<name>A0A841K2E5_9HYPH</name>
<dbReference type="GO" id="GO:0005886">
    <property type="term" value="C:plasma membrane"/>
    <property type="evidence" value="ECO:0007669"/>
    <property type="project" value="UniProtKB-SubCell"/>
</dbReference>
<dbReference type="EMBL" id="JACHEH010000001">
    <property type="protein sequence ID" value="MBB6166671.1"/>
    <property type="molecule type" value="Genomic_DNA"/>
</dbReference>
<evidence type="ECO:0000259" key="10">
    <source>
        <dbReference type="Pfam" id="PF04290"/>
    </source>
</evidence>
<evidence type="ECO:0000256" key="9">
    <source>
        <dbReference type="RuleBase" id="RU369079"/>
    </source>
</evidence>
<keyword evidence="6 9" id="KW-1133">Transmembrane helix</keyword>
<dbReference type="InterPro" id="IPR007387">
    <property type="entry name" value="TRAP_DctQ"/>
</dbReference>
<dbReference type="GO" id="GO:0022857">
    <property type="term" value="F:transmembrane transporter activity"/>
    <property type="evidence" value="ECO:0007669"/>
    <property type="project" value="UniProtKB-UniRule"/>
</dbReference>
<comment type="caution">
    <text evidence="11">The sequence shown here is derived from an EMBL/GenBank/DDBJ whole genome shotgun (WGS) entry which is preliminary data.</text>
</comment>
<dbReference type="PANTHER" id="PTHR35011">
    <property type="entry name" value="2,3-DIKETO-L-GULONATE TRAP TRANSPORTER SMALL PERMEASE PROTEIN YIAM"/>
    <property type="match status" value="1"/>
</dbReference>
<evidence type="ECO:0000256" key="7">
    <source>
        <dbReference type="ARBA" id="ARBA00023136"/>
    </source>
</evidence>
<evidence type="ECO:0000256" key="8">
    <source>
        <dbReference type="ARBA" id="ARBA00038436"/>
    </source>
</evidence>
<dbReference type="Pfam" id="PF04290">
    <property type="entry name" value="DctQ"/>
    <property type="match status" value="1"/>
</dbReference>
<sequence>MTALFKSLHRLLSALSTAALWLSAAGLVAMTAAVAWQVFGRYALNDTPSWTEPISLLLMSWFILLGAAVGVRENFHLGLDIVRFFAPGRVARVMDGISLLAIAGFGIAMSWFGSTLVVGTWSATIPVLGIPGGIDYLPLVVGGALIALFALERLVGMIAFPRQDVVIAQAAADPEAG</sequence>
<evidence type="ECO:0000256" key="5">
    <source>
        <dbReference type="ARBA" id="ARBA00022692"/>
    </source>
</evidence>
<evidence type="ECO:0000256" key="4">
    <source>
        <dbReference type="ARBA" id="ARBA00022519"/>
    </source>
</evidence>
<organism evidence="11 12">
    <name type="scientific">Chelatococcus composti</name>
    <dbReference type="NCBI Taxonomy" id="1743235"/>
    <lineage>
        <taxon>Bacteria</taxon>
        <taxon>Pseudomonadati</taxon>
        <taxon>Pseudomonadota</taxon>
        <taxon>Alphaproteobacteria</taxon>
        <taxon>Hyphomicrobiales</taxon>
        <taxon>Chelatococcaceae</taxon>
        <taxon>Chelatococcus</taxon>
    </lineage>
</organism>
<keyword evidence="12" id="KW-1185">Reference proteome</keyword>
<keyword evidence="2 9" id="KW-0813">Transport</keyword>
<keyword evidence="4 9" id="KW-0997">Cell inner membrane</keyword>
<comment type="caution">
    <text evidence="9">Lacks conserved residue(s) required for the propagation of feature annotation.</text>
</comment>
<dbReference type="InterPro" id="IPR055348">
    <property type="entry name" value="DctQ"/>
</dbReference>
<keyword evidence="5 9" id="KW-0812">Transmembrane</keyword>
<comment type="subcellular location">
    <subcellularLocation>
        <location evidence="1 9">Cell inner membrane</location>
        <topology evidence="1 9">Multi-pass membrane protein</topology>
    </subcellularLocation>
</comment>
<comment type="similarity">
    <text evidence="8 9">Belongs to the TRAP transporter small permease family.</text>
</comment>
<evidence type="ECO:0000256" key="6">
    <source>
        <dbReference type="ARBA" id="ARBA00022989"/>
    </source>
</evidence>
<dbReference type="AlphaFoldDB" id="A0A841K2E5"/>
<proteinExistence type="inferred from homology"/>
<reference evidence="11 12" key="1">
    <citation type="submission" date="2020-08" db="EMBL/GenBank/DDBJ databases">
        <title>Genomic Encyclopedia of Type Strains, Phase IV (KMG-IV): sequencing the most valuable type-strain genomes for metagenomic binning, comparative biology and taxonomic classification.</title>
        <authorList>
            <person name="Goeker M."/>
        </authorList>
    </citation>
    <scope>NUCLEOTIDE SEQUENCE [LARGE SCALE GENOMIC DNA]</scope>
    <source>
        <strain evidence="11 12">DSM 101465</strain>
    </source>
</reference>
<dbReference type="PANTHER" id="PTHR35011:SF11">
    <property type="entry name" value="TRAP TRANSPORTER SMALL PERMEASE PROTEIN"/>
    <property type="match status" value="1"/>
</dbReference>
<accession>A0A841K2E5</accession>
<feature type="domain" description="Tripartite ATP-independent periplasmic transporters DctQ component" evidence="10">
    <location>
        <begin position="30"/>
        <end position="158"/>
    </location>
</feature>
<evidence type="ECO:0000256" key="1">
    <source>
        <dbReference type="ARBA" id="ARBA00004429"/>
    </source>
</evidence>
<protein>
    <recommendedName>
        <fullName evidence="9">TRAP transporter small permease protein</fullName>
    </recommendedName>
</protein>
<comment type="function">
    <text evidence="9">Part of the tripartite ATP-independent periplasmic (TRAP) transport system.</text>
</comment>
<keyword evidence="3" id="KW-1003">Cell membrane</keyword>
<evidence type="ECO:0000313" key="12">
    <source>
        <dbReference type="Proteomes" id="UP000588017"/>
    </source>
</evidence>
<dbReference type="Proteomes" id="UP000588017">
    <property type="component" value="Unassembled WGS sequence"/>
</dbReference>
<feature type="transmembrane region" description="Helical" evidence="9">
    <location>
        <begin position="96"/>
        <end position="124"/>
    </location>
</feature>